<dbReference type="GO" id="GO:0009234">
    <property type="term" value="P:menaquinone biosynthetic process"/>
    <property type="evidence" value="ECO:0007669"/>
    <property type="project" value="InterPro"/>
</dbReference>
<comment type="caution">
    <text evidence="1">The sequence shown here is derived from an EMBL/GenBank/DDBJ whole genome shotgun (WGS) entry which is preliminary data.</text>
</comment>
<reference evidence="1 2" key="1">
    <citation type="submission" date="2019-11" db="EMBL/GenBank/DDBJ databases">
        <title>Draft genome sequences of five Paenibacillus species of dairy origin.</title>
        <authorList>
            <person name="Olajide A.M."/>
            <person name="Chen S."/>
            <person name="Lapointe G."/>
        </authorList>
    </citation>
    <scope>NUCLEOTIDE SEQUENCE [LARGE SCALE GENOMIC DNA]</scope>
    <source>
        <strain evidence="1 2">12CR55</strain>
    </source>
</reference>
<dbReference type="EMBL" id="WNZW01000002">
    <property type="protein sequence ID" value="MUG44692.1"/>
    <property type="molecule type" value="Genomic_DNA"/>
</dbReference>
<dbReference type="OrthoDB" id="2417886at2"/>
<dbReference type="Gene3D" id="1.20.120.1450">
    <property type="match status" value="1"/>
</dbReference>
<protein>
    <submittedName>
        <fullName evidence="1">Heptaprenyl diphosphate synthase</fullName>
    </submittedName>
</protein>
<name>A0A7X2YZG7_9BACL</name>
<dbReference type="AlphaFoldDB" id="A0A7X2YZG7"/>
<gene>
    <name evidence="1" type="ORF">GNP95_06755</name>
</gene>
<proteinExistence type="predicted"/>
<organism evidence="1 2">
    <name type="scientific">Paenibacillus woosongensis</name>
    <dbReference type="NCBI Taxonomy" id="307580"/>
    <lineage>
        <taxon>Bacteria</taxon>
        <taxon>Bacillati</taxon>
        <taxon>Bacillota</taxon>
        <taxon>Bacilli</taxon>
        <taxon>Bacillales</taxon>
        <taxon>Paenibacillaceae</taxon>
        <taxon>Paenibacillus</taxon>
    </lineage>
</organism>
<evidence type="ECO:0000313" key="2">
    <source>
        <dbReference type="Proteomes" id="UP000447876"/>
    </source>
</evidence>
<sequence>MKPYRITEMAHKYVGYDMITNHTALPEYPVARVRLLYMFLNIRDSSKIRAHETSALAAFLVQLGLDTHDMIDVDSTCKEERSMRSRQLKVLAGDYFSSLFYELLAKAGQIEQVSSMSTAICEVNRLKVGLYNKLKKLLPTEEYLKECTQIKMGLFQSFSHLMDKPLQNLWRLLLAELSRCEVVLAEMKASSMLPEERRGFAYLRIMETGTAEDKEAISRRKVDRREWSSLLAKYDVNEQLVHKLHQSVERVQALVQELKGDKEQSELAAIVEPFRTALSTQRRAMQEG</sequence>
<dbReference type="InterPro" id="IPR009920">
    <property type="entry name" value="HEPPP_synth_su1"/>
</dbReference>
<dbReference type="Proteomes" id="UP000447876">
    <property type="component" value="Unassembled WGS sequence"/>
</dbReference>
<evidence type="ECO:0000313" key="1">
    <source>
        <dbReference type="EMBL" id="MUG44692.1"/>
    </source>
</evidence>
<accession>A0A7X2YZG7</accession>
<dbReference type="Pfam" id="PF07307">
    <property type="entry name" value="HEPPP_synt_1"/>
    <property type="match status" value="1"/>
</dbReference>